<reference evidence="2 4" key="1">
    <citation type="submission" date="2017-03" db="EMBL/GenBank/DDBJ databases">
        <title>Genomes of endolithic fungi from Antarctica.</title>
        <authorList>
            <person name="Coleine C."/>
            <person name="Masonjones S."/>
            <person name="Stajich J.E."/>
        </authorList>
    </citation>
    <scope>NUCLEOTIDE SEQUENCE [LARGE SCALE GENOMIC DNA]</scope>
    <source>
        <strain evidence="2 4">CCFEE 5184</strain>
    </source>
</reference>
<feature type="region of interest" description="Disordered" evidence="1">
    <location>
        <begin position="1"/>
        <end position="21"/>
    </location>
</feature>
<accession>A0A4V5N945</accession>
<comment type="caution">
    <text evidence="2">The sequence shown here is derived from an EMBL/GenBank/DDBJ whole genome shotgun (WGS) entry which is preliminary data.</text>
</comment>
<dbReference type="EMBL" id="NAJQ01002368">
    <property type="protein sequence ID" value="TKA44506.1"/>
    <property type="molecule type" value="Genomic_DNA"/>
</dbReference>
<dbReference type="AlphaFoldDB" id="A0A4V5N945"/>
<dbReference type="Proteomes" id="UP000309340">
    <property type="component" value="Unassembled WGS sequence"/>
</dbReference>
<evidence type="ECO:0000313" key="3">
    <source>
        <dbReference type="EMBL" id="TKA44506.1"/>
    </source>
</evidence>
<gene>
    <name evidence="2" type="ORF">B0A55_13696</name>
    <name evidence="3" type="ORF">B0A55_13818</name>
</gene>
<keyword evidence="4" id="KW-1185">Reference proteome</keyword>
<evidence type="ECO:0000313" key="4">
    <source>
        <dbReference type="Proteomes" id="UP000309340"/>
    </source>
</evidence>
<organism evidence="2 4">
    <name type="scientific">Friedmanniomyces simplex</name>
    <dbReference type="NCBI Taxonomy" id="329884"/>
    <lineage>
        <taxon>Eukaryota</taxon>
        <taxon>Fungi</taxon>
        <taxon>Dikarya</taxon>
        <taxon>Ascomycota</taxon>
        <taxon>Pezizomycotina</taxon>
        <taxon>Dothideomycetes</taxon>
        <taxon>Dothideomycetidae</taxon>
        <taxon>Mycosphaerellales</taxon>
        <taxon>Teratosphaeriaceae</taxon>
        <taxon>Friedmanniomyces</taxon>
    </lineage>
</organism>
<evidence type="ECO:0000313" key="2">
    <source>
        <dbReference type="EMBL" id="TKA42519.1"/>
    </source>
</evidence>
<evidence type="ECO:0000256" key="1">
    <source>
        <dbReference type="SAM" id="MobiDB-lite"/>
    </source>
</evidence>
<sequence>MAAAVLPEPQAGDASNVTTRLRTDSITGGKWTAANYTEAHWQPKDMELQAPAWLGRSTTASFGRRRSTPTLFLAV</sequence>
<name>A0A4V5N945_9PEZI</name>
<dbReference type="EMBL" id="NAJQ01002490">
    <property type="protein sequence ID" value="TKA42519.1"/>
    <property type="molecule type" value="Genomic_DNA"/>
</dbReference>
<feature type="non-terminal residue" evidence="2">
    <location>
        <position position="75"/>
    </location>
</feature>
<proteinExistence type="predicted"/>
<protein>
    <submittedName>
        <fullName evidence="2">Uncharacterized protein</fullName>
    </submittedName>
</protein>